<keyword evidence="5" id="KW-0418">Kinase</keyword>
<dbReference type="SMART" id="SM00065">
    <property type="entry name" value="GAF"/>
    <property type="match status" value="2"/>
</dbReference>
<dbReference type="InterPro" id="IPR003018">
    <property type="entry name" value="GAF"/>
</dbReference>
<dbReference type="Proteomes" id="UP000268857">
    <property type="component" value="Unassembled WGS sequence"/>
</dbReference>
<dbReference type="STRING" id="211165.GCA_000317285_03092"/>
<evidence type="ECO:0000256" key="3">
    <source>
        <dbReference type="ARBA" id="ARBA00012438"/>
    </source>
</evidence>
<dbReference type="InterPro" id="IPR003661">
    <property type="entry name" value="HisK_dim/P_dom"/>
</dbReference>
<dbReference type="EMBL" id="RSCJ01000003">
    <property type="protein sequence ID" value="RUR84938.1"/>
    <property type="molecule type" value="Genomic_DNA"/>
</dbReference>
<dbReference type="SUPFAM" id="SSF55874">
    <property type="entry name" value="ATPase domain of HSP90 chaperone/DNA topoisomerase II/histidine kinase"/>
    <property type="match status" value="1"/>
</dbReference>
<evidence type="ECO:0000259" key="8">
    <source>
        <dbReference type="PROSITE" id="PS50109"/>
    </source>
</evidence>
<dbReference type="SUPFAM" id="SSF55781">
    <property type="entry name" value="GAF domain-like"/>
    <property type="match status" value="2"/>
</dbReference>
<dbReference type="InterPro" id="IPR000700">
    <property type="entry name" value="PAS-assoc_C"/>
</dbReference>
<dbReference type="PROSITE" id="PS50113">
    <property type="entry name" value="PAC"/>
    <property type="match status" value="1"/>
</dbReference>
<comment type="similarity">
    <text evidence="2">In the N-terminal section; belongs to the phytochrome family.</text>
</comment>
<keyword evidence="12" id="KW-1185">Reference proteome</keyword>
<dbReference type="Gene3D" id="3.30.565.10">
    <property type="entry name" value="Histidine kinase-like ATPase, C-terminal domain"/>
    <property type="match status" value="1"/>
</dbReference>
<feature type="domain" description="Phytochrome chromophore attachment site" evidence="7">
    <location>
        <begin position="179"/>
        <end position="315"/>
    </location>
</feature>
<dbReference type="PRINTS" id="PR00344">
    <property type="entry name" value="BCTRLSENSOR"/>
</dbReference>
<keyword evidence="4" id="KW-0597">Phosphoprotein</keyword>
<evidence type="ECO:0000256" key="6">
    <source>
        <dbReference type="ARBA" id="ARBA00023012"/>
    </source>
</evidence>
<dbReference type="Gene3D" id="3.30.450.40">
    <property type="match status" value="3"/>
</dbReference>
<evidence type="ECO:0000259" key="10">
    <source>
        <dbReference type="PROSITE" id="PS50113"/>
    </source>
</evidence>
<organism evidence="11 12">
    <name type="scientific">Chlorogloeopsis fritschii PCC 6912</name>
    <dbReference type="NCBI Taxonomy" id="211165"/>
    <lineage>
        <taxon>Bacteria</taxon>
        <taxon>Bacillati</taxon>
        <taxon>Cyanobacteriota</taxon>
        <taxon>Cyanophyceae</taxon>
        <taxon>Nostocales</taxon>
        <taxon>Chlorogloeopsidaceae</taxon>
        <taxon>Chlorogloeopsis</taxon>
    </lineage>
</organism>
<dbReference type="PROSITE" id="PS50112">
    <property type="entry name" value="PAS"/>
    <property type="match status" value="1"/>
</dbReference>
<dbReference type="GO" id="GO:0000155">
    <property type="term" value="F:phosphorelay sensor kinase activity"/>
    <property type="evidence" value="ECO:0007669"/>
    <property type="project" value="InterPro"/>
</dbReference>
<dbReference type="OrthoDB" id="436952at2"/>
<dbReference type="PROSITE" id="PS50109">
    <property type="entry name" value="HIS_KIN"/>
    <property type="match status" value="1"/>
</dbReference>
<evidence type="ECO:0000259" key="7">
    <source>
        <dbReference type="PROSITE" id="PS50046"/>
    </source>
</evidence>
<dbReference type="InterPro" id="IPR013656">
    <property type="entry name" value="PAS_4"/>
</dbReference>
<dbReference type="InterPro" id="IPR003594">
    <property type="entry name" value="HATPase_dom"/>
</dbReference>
<dbReference type="SUPFAM" id="SSF47384">
    <property type="entry name" value="Homodimeric domain of signal transducing histidine kinase"/>
    <property type="match status" value="1"/>
</dbReference>
<dbReference type="Pfam" id="PF08448">
    <property type="entry name" value="PAS_4"/>
    <property type="match status" value="1"/>
</dbReference>
<dbReference type="SUPFAM" id="SSF55785">
    <property type="entry name" value="PYP-like sensor domain (PAS domain)"/>
    <property type="match status" value="1"/>
</dbReference>
<name>A0A433NNL0_CHLFR</name>
<evidence type="ECO:0000256" key="2">
    <source>
        <dbReference type="ARBA" id="ARBA00006402"/>
    </source>
</evidence>
<feature type="domain" description="PAS" evidence="9">
    <location>
        <begin position="31"/>
        <end position="105"/>
    </location>
</feature>
<dbReference type="Gene3D" id="1.10.287.130">
    <property type="match status" value="1"/>
</dbReference>
<dbReference type="InterPro" id="IPR005467">
    <property type="entry name" value="His_kinase_dom"/>
</dbReference>
<dbReference type="Pfam" id="PF00512">
    <property type="entry name" value="HisKA"/>
    <property type="match status" value="1"/>
</dbReference>
<dbReference type="NCBIfam" id="TIGR00229">
    <property type="entry name" value="sensory_box"/>
    <property type="match status" value="1"/>
</dbReference>
<feature type="domain" description="PAC" evidence="10">
    <location>
        <begin position="106"/>
        <end position="159"/>
    </location>
</feature>
<evidence type="ECO:0000256" key="4">
    <source>
        <dbReference type="ARBA" id="ARBA00022553"/>
    </source>
</evidence>
<dbReference type="SMART" id="SM00388">
    <property type="entry name" value="HisKA"/>
    <property type="match status" value="1"/>
</dbReference>
<dbReference type="InterPro" id="IPR036890">
    <property type="entry name" value="HATPase_C_sf"/>
</dbReference>
<accession>A0A433NNL0</accession>
<dbReference type="CDD" id="cd00130">
    <property type="entry name" value="PAS"/>
    <property type="match status" value="1"/>
</dbReference>
<comment type="caution">
    <text evidence="11">The sequence shown here is derived from an EMBL/GenBank/DDBJ whole genome shotgun (WGS) entry which is preliminary data.</text>
</comment>
<dbReference type="InterPro" id="IPR004358">
    <property type="entry name" value="Sig_transdc_His_kin-like_C"/>
</dbReference>
<dbReference type="InterPro" id="IPR000014">
    <property type="entry name" value="PAS"/>
</dbReference>
<dbReference type="RefSeq" id="WP_016872627.1">
    <property type="nucleotide sequence ID" value="NZ_AJLN01000084.1"/>
</dbReference>
<proteinExistence type="inferred from homology"/>
<evidence type="ECO:0000313" key="12">
    <source>
        <dbReference type="Proteomes" id="UP000268857"/>
    </source>
</evidence>
<keyword evidence="6" id="KW-0902">Two-component regulatory system</keyword>
<sequence length="745" mass="84594">MNINPSESILDLAQPSCHYFQVNTDIENQNNQQFFCSIYNFVQASIFVVDVLEDGNFRYLGINPIHERWIGMSSEELQGKTPEEVFSPADAAKVRQHYAECIRFGKTISYEECLKFQGISTWWSTTLTPLSDGSSRIYRLIGTSTNISDRKRAEEALNRQAEREKLLGNIAQRIRASLDLDAILNQTVVELRRFLISDRVLIYRFQTNGNGVIVAESTIALGSPLLGTNIPASCFTERHLERYKRGCIQIVEDIHAAGLHPCQIDILASLQVRANLVVPIVFQQDLWGLLIAQHCWEPRQWQQTEIDLLEQLATQIGIATQQAKLHQQVQTLQAQLRLQQQTLQVQSLMQRLSEQIRDNLDIDRILKTATEELGRILQVERCQIELYNTTYTLTTVAYEYTTTPPLCQGAIRVIEDFPELYQPLLQKQPLQFEKIIRDWNPRLVVVTQLACPIFDGQGVMGNIWLTRATEKEFAEWEVNLVQQIANQCAIAICQSRLCQQATTRVTEVEKLENLKHEFLRTLSHELRTPITSICLAVQTLDSVIKQEKILDIELVSQLLQILQSECGRESKLINDLLTLTYLEAEIEPLTLIAIDLQSWLPPIVESFRELTACREQHLILDIASELPCLETDITDLERIITELINNACKYTPAGGSITIAASATAESVQIRVTNYGIEIATNQLSRIFDPFYRIPHNDPWQHTGTGMGLALVQKLVKHLKASICVESKAAFTTFTLILPREISGS</sequence>
<dbReference type="AlphaFoldDB" id="A0A433NNL0"/>
<keyword evidence="5" id="KW-0808">Transferase</keyword>
<evidence type="ECO:0000259" key="9">
    <source>
        <dbReference type="PROSITE" id="PS50112"/>
    </source>
</evidence>
<dbReference type="PROSITE" id="PS50046">
    <property type="entry name" value="PHYTOCHROME_2"/>
    <property type="match status" value="1"/>
</dbReference>
<dbReference type="InterPro" id="IPR035965">
    <property type="entry name" value="PAS-like_dom_sf"/>
</dbReference>
<evidence type="ECO:0000256" key="5">
    <source>
        <dbReference type="ARBA" id="ARBA00022777"/>
    </source>
</evidence>
<reference evidence="11 12" key="1">
    <citation type="journal article" date="2019" name="Genome Biol. Evol.">
        <title>Day and night: Metabolic profiles and evolutionary relationships of six axenic non-marine cyanobacteria.</title>
        <authorList>
            <person name="Will S.E."/>
            <person name="Henke P."/>
            <person name="Boedeker C."/>
            <person name="Huang S."/>
            <person name="Brinkmann H."/>
            <person name="Rohde M."/>
            <person name="Jarek M."/>
            <person name="Friedl T."/>
            <person name="Seufert S."/>
            <person name="Schumacher M."/>
            <person name="Overmann J."/>
            <person name="Neumann-Schaal M."/>
            <person name="Petersen J."/>
        </authorList>
    </citation>
    <scope>NUCLEOTIDE SEQUENCE [LARGE SCALE GENOMIC DNA]</scope>
    <source>
        <strain evidence="11 12">PCC 6912</strain>
    </source>
</reference>
<gene>
    <name evidence="11" type="ORF">PCC6912_10540</name>
</gene>
<dbReference type="PANTHER" id="PTHR43547">
    <property type="entry name" value="TWO-COMPONENT HISTIDINE KINASE"/>
    <property type="match status" value="1"/>
</dbReference>
<dbReference type="Gene3D" id="3.30.450.20">
    <property type="entry name" value="PAS domain"/>
    <property type="match status" value="1"/>
</dbReference>
<dbReference type="InterPro" id="IPR029016">
    <property type="entry name" value="GAF-like_dom_sf"/>
</dbReference>
<dbReference type="InterPro" id="IPR016132">
    <property type="entry name" value="Phyto_chromo_attachment"/>
</dbReference>
<dbReference type="Pfam" id="PF02518">
    <property type="entry name" value="HATPase_c"/>
    <property type="match status" value="1"/>
</dbReference>
<evidence type="ECO:0000313" key="11">
    <source>
        <dbReference type="EMBL" id="RUR84938.1"/>
    </source>
</evidence>
<dbReference type="CDD" id="cd00082">
    <property type="entry name" value="HisKA"/>
    <property type="match status" value="1"/>
</dbReference>
<comment type="catalytic activity">
    <reaction evidence="1">
        <text>ATP + protein L-histidine = ADP + protein N-phospho-L-histidine.</text>
        <dbReference type="EC" id="2.7.13.3"/>
    </reaction>
</comment>
<dbReference type="InterPro" id="IPR036097">
    <property type="entry name" value="HisK_dim/P_sf"/>
</dbReference>
<protein>
    <recommendedName>
        <fullName evidence="3">histidine kinase</fullName>
        <ecNumber evidence="3">2.7.13.3</ecNumber>
    </recommendedName>
</protein>
<dbReference type="EC" id="2.7.13.3" evidence="3"/>
<feature type="domain" description="Histidine kinase" evidence="8">
    <location>
        <begin position="521"/>
        <end position="742"/>
    </location>
</feature>
<dbReference type="PANTHER" id="PTHR43547:SF2">
    <property type="entry name" value="HYBRID SIGNAL TRANSDUCTION HISTIDINE KINASE C"/>
    <property type="match status" value="1"/>
</dbReference>
<dbReference type="SMART" id="SM00387">
    <property type="entry name" value="HATPase_c"/>
    <property type="match status" value="1"/>
</dbReference>
<dbReference type="Pfam" id="PF01590">
    <property type="entry name" value="GAF"/>
    <property type="match status" value="2"/>
</dbReference>
<evidence type="ECO:0000256" key="1">
    <source>
        <dbReference type="ARBA" id="ARBA00000085"/>
    </source>
</evidence>